<evidence type="ECO:0000313" key="2">
    <source>
        <dbReference type="Proteomes" id="UP000197019"/>
    </source>
</evidence>
<evidence type="ECO:0000313" key="1">
    <source>
        <dbReference type="EMBL" id="ASF47608.1"/>
    </source>
</evidence>
<proteinExistence type="predicted"/>
<keyword evidence="2" id="KW-1185">Reference proteome</keyword>
<organism evidence="1 2">
    <name type="scientific">Methylovulum psychrotolerans</name>
    <dbReference type="NCBI Taxonomy" id="1704499"/>
    <lineage>
        <taxon>Bacteria</taxon>
        <taxon>Pseudomonadati</taxon>
        <taxon>Pseudomonadota</taxon>
        <taxon>Gammaproteobacteria</taxon>
        <taxon>Methylococcales</taxon>
        <taxon>Methylococcaceae</taxon>
        <taxon>Methylovulum</taxon>
    </lineage>
</organism>
<protein>
    <recommendedName>
        <fullName evidence="3">Alpha/beta hydrolase</fullName>
    </recommendedName>
</protein>
<dbReference type="AlphaFoldDB" id="A0A1Z4C244"/>
<evidence type="ECO:0008006" key="3">
    <source>
        <dbReference type="Google" id="ProtNLM"/>
    </source>
</evidence>
<sequence length="447" mass="49735">MYREVLYEDSELIVIWQPGESDYLLITFGDLISLAAGNKFYADTAVTKLGLNCIGFMAKTPNWFPSASMAAAIGQIAILRQFSCRVAYGGSMGGYAAIKYSALLGASEVLAFCPQWSIDPNECAGQSSGYEHYFKPSMAGMGIRMEDMAGRICILHDPSYAVDDFHHNQIAAVCKNLASVNVYTAQHHVTSILAGTANLAELITTFIRDDIPHLKHIVSKIRRNSRIRKHILLQKAINRHPLLVHRVLGNAELATKLGVTENNALNSQLFQYFIAQGKPEKANEVLTRLGPSICRHRINLLQEALDDCARTAMIKTQGILVTHHQTVLVYSVFYGILCHKNLNALESEKMDLQPIFLVKLSGYEVAAIWSKNRFLACAIDPHGQVHLKGMESGKGDDFIVKEDNSNNGFTLLLKSRYVSAAHNGDILYNKPKALAWEIFYRYDVNLI</sequence>
<dbReference type="Proteomes" id="UP000197019">
    <property type="component" value="Chromosome"/>
</dbReference>
<dbReference type="KEGG" id="mpsy:CEK71_16910"/>
<gene>
    <name evidence="1" type="ORF">CEK71_16910</name>
</gene>
<name>A0A1Z4C244_9GAMM</name>
<accession>A0A1Z4C244</accession>
<reference evidence="1 2" key="1">
    <citation type="submission" date="2017-06" db="EMBL/GenBank/DDBJ databases">
        <title>Genome Sequencing of the methanotroph Methylovulum psychrotolerants str. HV10-M2 isolated from a high-altitude environment.</title>
        <authorList>
            <person name="Mateos-Rivera A."/>
        </authorList>
    </citation>
    <scope>NUCLEOTIDE SEQUENCE [LARGE SCALE GENOMIC DNA]</scope>
    <source>
        <strain evidence="1 2">HV10_M2</strain>
    </source>
</reference>
<dbReference type="EMBL" id="CP022129">
    <property type="protein sequence ID" value="ASF47608.1"/>
    <property type="molecule type" value="Genomic_DNA"/>
</dbReference>